<dbReference type="PROSITE" id="PS01124">
    <property type="entry name" value="HTH_ARAC_FAMILY_2"/>
    <property type="match status" value="1"/>
</dbReference>
<proteinExistence type="predicted"/>
<evidence type="ECO:0000313" key="7">
    <source>
        <dbReference type="EMBL" id="MCU6791631.1"/>
    </source>
</evidence>
<sequence length="750" mass="87151">MQGKEERIRKKWYYQLLLSYLPVFFIATSIIVIISFVGVRLTIGNEAKRVNEVATTQMLKNIDDALRSIDHLILKEILNNVAFDKFFDLSKETDKYLDSLEMSDRIRNIIHATPLIDSLYLYRFRDQIVLTRDERIAIEQFQDKDFLAKLLQNQQQSKWSDLREVTETNVVTNETISRKVLTLTSKVPTISGELGLIVVNVRPYAIQSMIDQMANSSYSLLDFVDKNNTTIASVRDAALPQEDRLANQTHSFTIRSSYTGWSLHSSINNSEVYGFSSAIYYGYFAFWIAAIAAGAYWIYLITRRNYKPVEALMGRLEKYKSEKSLQLLGSDKRGEFDYIEHALDHLIDRFDYQQRHVEEHVKLRQRKLLLDLLEGNFVDRNDEIVKNMLEEQGQACVIVVEIDAYEHFVELYNKHDQYLLRFVVENVCYEVSQEHGIQVWAEWVEGHQLAVLFQSRESASQVEATSRKLSQWVQDNLDFTVTIGIGSPAKSMGEVSGSYERALAAIKMKFKFGRNRVIRFNDLPETEEELIVQPKVLKMIAQSFRQGDTEWPRKLLDFVNQTTEAHAAKENVQHILQLLLFSMDREMSEVSSELRAIWKKRLLRLNEGLDTHETEIELSQFYCSELNEAYEDIKQHKDEKSHTALMHRIKEHIDKEYIDPDLTLARLGEVFQINSSYLSRTFKEEIGMNVTDYIVVSRMEKAKQLLKDTQEAVQDISVQVGYTYTMSFIRVFKKTTGLTPGEYRRLSAEA</sequence>
<feature type="domain" description="HTH araC/xylS-type" evidence="5">
    <location>
        <begin position="647"/>
        <end position="746"/>
    </location>
</feature>
<protein>
    <submittedName>
        <fullName evidence="7">Helix-turn-helix domain-containing protein</fullName>
    </submittedName>
</protein>
<feature type="transmembrane region" description="Helical" evidence="4">
    <location>
        <begin position="278"/>
        <end position="299"/>
    </location>
</feature>
<dbReference type="EMBL" id="JAOQIO010000011">
    <property type="protein sequence ID" value="MCU6791631.1"/>
    <property type="molecule type" value="Genomic_DNA"/>
</dbReference>
<dbReference type="Pfam" id="PF17853">
    <property type="entry name" value="GGDEF_2"/>
    <property type="match status" value="1"/>
</dbReference>
<evidence type="ECO:0000259" key="6">
    <source>
        <dbReference type="PROSITE" id="PS50887"/>
    </source>
</evidence>
<dbReference type="InterPro" id="IPR018062">
    <property type="entry name" value="HTH_AraC-typ_CS"/>
</dbReference>
<dbReference type="PROSITE" id="PS00041">
    <property type="entry name" value="HTH_ARAC_FAMILY_1"/>
    <property type="match status" value="1"/>
</dbReference>
<dbReference type="InterPro" id="IPR018060">
    <property type="entry name" value="HTH_AraC"/>
</dbReference>
<keyword evidence="1" id="KW-0805">Transcription regulation</keyword>
<dbReference type="SUPFAM" id="SSF46689">
    <property type="entry name" value="Homeodomain-like"/>
    <property type="match status" value="1"/>
</dbReference>
<dbReference type="PROSITE" id="PS50887">
    <property type="entry name" value="GGDEF"/>
    <property type="match status" value="1"/>
</dbReference>
<gene>
    <name evidence="7" type="ORF">OB236_05755</name>
</gene>
<organism evidence="7 8">
    <name type="scientific">Paenibacillus baimaensis</name>
    <dbReference type="NCBI Taxonomy" id="2982185"/>
    <lineage>
        <taxon>Bacteria</taxon>
        <taxon>Bacillati</taxon>
        <taxon>Bacillota</taxon>
        <taxon>Bacilli</taxon>
        <taxon>Bacillales</taxon>
        <taxon>Paenibacillaceae</taxon>
        <taxon>Paenibacillus</taxon>
    </lineage>
</organism>
<evidence type="ECO:0000256" key="2">
    <source>
        <dbReference type="ARBA" id="ARBA00023125"/>
    </source>
</evidence>
<dbReference type="Gene3D" id="1.10.10.60">
    <property type="entry name" value="Homeodomain-like"/>
    <property type="match status" value="2"/>
</dbReference>
<dbReference type="PRINTS" id="PR00032">
    <property type="entry name" value="HTHARAC"/>
</dbReference>
<accession>A0ABT2UBS6</accession>
<keyword evidence="8" id="KW-1185">Reference proteome</keyword>
<dbReference type="InterPro" id="IPR009057">
    <property type="entry name" value="Homeodomain-like_sf"/>
</dbReference>
<evidence type="ECO:0000256" key="1">
    <source>
        <dbReference type="ARBA" id="ARBA00023015"/>
    </source>
</evidence>
<keyword evidence="3" id="KW-0804">Transcription</keyword>
<name>A0ABT2UBS6_9BACL</name>
<dbReference type="Proteomes" id="UP001652445">
    <property type="component" value="Unassembled WGS sequence"/>
</dbReference>
<comment type="caution">
    <text evidence="7">The sequence shown here is derived from an EMBL/GenBank/DDBJ whole genome shotgun (WGS) entry which is preliminary data.</text>
</comment>
<dbReference type="Pfam" id="PF12833">
    <property type="entry name" value="HTH_18"/>
    <property type="match status" value="1"/>
</dbReference>
<evidence type="ECO:0000313" key="8">
    <source>
        <dbReference type="Proteomes" id="UP001652445"/>
    </source>
</evidence>
<evidence type="ECO:0000259" key="5">
    <source>
        <dbReference type="PROSITE" id="PS01124"/>
    </source>
</evidence>
<keyword evidence="4" id="KW-0812">Transmembrane</keyword>
<evidence type="ECO:0000256" key="4">
    <source>
        <dbReference type="SAM" id="Phobius"/>
    </source>
</evidence>
<reference evidence="7 8" key="1">
    <citation type="submission" date="2022-09" db="EMBL/GenBank/DDBJ databases">
        <authorList>
            <person name="Han X.L."/>
            <person name="Wang Q."/>
            <person name="Lu T."/>
        </authorList>
    </citation>
    <scope>NUCLEOTIDE SEQUENCE [LARGE SCALE GENOMIC DNA]</scope>
    <source>
        <strain evidence="7 8">WQ 127069</strain>
    </source>
</reference>
<feature type="transmembrane region" description="Helical" evidence="4">
    <location>
        <begin position="12"/>
        <end position="39"/>
    </location>
</feature>
<dbReference type="InterPro" id="IPR020449">
    <property type="entry name" value="Tscrpt_reg_AraC-type_HTH"/>
</dbReference>
<dbReference type="PANTHER" id="PTHR43280">
    <property type="entry name" value="ARAC-FAMILY TRANSCRIPTIONAL REGULATOR"/>
    <property type="match status" value="1"/>
</dbReference>
<dbReference type="PANTHER" id="PTHR43280:SF28">
    <property type="entry name" value="HTH-TYPE TRANSCRIPTIONAL ACTIVATOR RHAS"/>
    <property type="match status" value="1"/>
</dbReference>
<feature type="domain" description="GGDEF" evidence="6">
    <location>
        <begin position="393"/>
        <end position="522"/>
    </location>
</feature>
<evidence type="ECO:0000256" key="3">
    <source>
        <dbReference type="ARBA" id="ARBA00023163"/>
    </source>
</evidence>
<keyword evidence="4" id="KW-0472">Membrane</keyword>
<dbReference type="InterPro" id="IPR041522">
    <property type="entry name" value="CdaR_GGDEF"/>
</dbReference>
<keyword evidence="4" id="KW-1133">Transmembrane helix</keyword>
<dbReference type="InterPro" id="IPR000160">
    <property type="entry name" value="GGDEF_dom"/>
</dbReference>
<dbReference type="SMART" id="SM00342">
    <property type="entry name" value="HTH_ARAC"/>
    <property type="match status" value="1"/>
</dbReference>
<keyword evidence="2" id="KW-0238">DNA-binding</keyword>